<reference evidence="1" key="1">
    <citation type="submission" date="2014-09" db="EMBL/GenBank/DDBJ databases">
        <authorList>
            <person name="Magalhaes I.L.F."/>
            <person name="Oliveira U."/>
            <person name="Santos F.R."/>
            <person name="Vidigal T.H.D.A."/>
            <person name="Brescovit A.D."/>
            <person name="Santos A.J."/>
        </authorList>
    </citation>
    <scope>NUCLEOTIDE SEQUENCE</scope>
    <source>
        <tissue evidence="1">Shoot tissue taken approximately 20 cm above the soil surface</tissue>
    </source>
</reference>
<evidence type="ECO:0000313" key="1">
    <source>
        <dbReference type="EMBL" id="JAD40535.1"/>
    </source>
</evidence>
<sequence>MNPSISFTCFSISSKFSASHLEFCGPIWLSHHHDLVLLDCAL</sequence>
<protein>
    <submittedName>
        <fullName evidence="1">Uncharacterized protein</fullName>
    </submittedName>
</protein>
<accession>A0A0A8ZUS3</accession>
<proteinExistence type="predicted"/>
<organism evidence="1">
    <name type="scientific">Arundo donax</name>
    <name type="common">Giant reed</name>
    <name type="synonym">Donax arundinaceus</name>
    <dbReference type="NCBI Taxonomy" id="35708"/>
    <lineage>
        <taxon>Eukaryota</taxon>
        <taxon>Viridiplantae</taxon>
        <taxon>Streptophyta</taxon>
        <taxon>Embryophyta</taxon>
        <taxon>Tracheophyta</taxon>
        <taxon>Spermatophyta</taxon>
        <taxon>Magnoliopsida</taxon>
        <taxon>Liliopsida</taxon>
        <taxon>Poales</taxon>
        <taxon>Poaceae</taxon>
        <taxon>PACMAD clade</taxon>
        <taxon>Arundinoideae</taxon>
        <taxon>Arundineae</taxon>
        <taxon>Arundo</taxon>
    </lineage>
</organism>
<name>A0A0A8ZUS3_ARUDO</name>
<reference evidence="1" key="2">
    <citation type="journal article" date="2015" name="Data Brief">
        <title>Shoot transcriptome of the giant reed, Arundo donax.</title>
        <authorList>
            <person name="Barrero R.A."/>
            <person name="Guerrero F.D."/>
            <person name="Moolhuijzen P."/>
            <person name="Goolsby J.A."/>
            <person name="Tidwell J."/>
            <person name="Bellgard S.E."/>
            <person name="Bellgard M.I."/>
        </authorList>
    </citation>
    <scope>NUCLEOTIDE SEQUENCE</scope>
    <source>
        <tissue evidence="1">Shoot tissue taken approximately 20 cm above the soil surface</tissue>
    </source>
</reference>
<dbReference type="EMBL" id="GBRH01257360">
    <property type="protein sequence ID" value="JAD40535.1"/>
    <property type="molecule type" value="Transcribed_RNA"/>
</dbReference>
<dbReference type="AlphaFoldDB" id="A0A0A8ZUS3"/>